<evidence type="ECO:0000256" key="12">
    <source>
        <dbReference type="PIRSR" id="PIRSR039133-3"/>
    </source>
</evidence>
<evidence type="ECO:0000256" key="5">
    <source>
        <dbReference type="ARBA" id="ARBA00022786"/>
    </source>
</evidence>
<keyword evidence="6 9" id="KW-0862">Zinc</keyword>
<name>A0A060T2V8_BLAAD</name>
<evidence type="ECO:0000256" key="1">
    <source>
        <dbReference type="ARBA" id="ARBA00004718"/>
    </source>
</evidence>
<gene>
    <name evidence="18" type="ORF">GNLVRS02_ARAD1A03784g</name>
</gene>
<evidence type="ECO:0000256" key="13">
    <source>
        <dbReference type="PROSITE-ProRule" id="PRU10132"/>
    </source>
</evidence>
<dbReference type="GO" id="GO:0031510">
    <property type="term" value="C:SUMO activating enzyme complex"/>
    <property type="evidence" value="ECO:0007669"/>
    <property type="project" value="UniProtKB-UniRule"/>
</dbReference>
<evidence type="ECO:0000259" key="17">
    <source>
        <dbReference type="Pfam" id="PF14732"/>
    </source>
</evidence>
<dbReference type="GO" id="GO:0019948">
    <property type="term" value="F:SUMO activating enzyme activity"/>
    <property type="evidence" value="ECO:0007669"/>
    <property type="project" value="UniProtKB-UniRule"/>
</dbReference>
<keyword evidence="7 9" id="KW-0067">ATP-binding</keyword>
<dbReference type="PROSITE" id="PS00865">
    <property type="entry name" value="UBIQUITIN_ACTIVAT_2"/>
    <property type="match status" value="1"/>
</dbReference>
<dbReference type="GO" id="GO:0005524">
    <property type="term" value="F:ATP binding"/>
    <property type="evidence" value="ECO:0007669"/>
    <property type="project" value="UniProtKB-UniRule"/>
</dbReference>
<reference evidence="18" key="2">
    <citation type="submission" date="2014-06" db="EMBL/GenBank/DDBJ databases">
        <title>The complete genome of Blastobotrys (Arxula) adeninivorans LS3 - a yeast of biotechnological interest.</title>
        <authorList>
            <person name="Kunze G."/>
            <person name="Gaillardin C."/>
            <person name="Czernicka M."/>
            <person name="Durrens P."/>
            <person name="Martin T."/>
            <person name="Boer E."/>
            <person name="Gabaldon T."/>
            <person name="Cruz J."/>
            <person name="Talla E."/>
            <person name="Marck C."/>
            <person name="Goffeau A."/>
            <person name="Barbe V."/>
            <person name="Baret P."/>
            <person name="Baronian K."/>
            <person name="Beier S."/>
            <person name="Bleykasten C."/>
            <person name="Bode R."/>
            <person name="Casaregola S."/>
            <person name="Despons L."/>
            <person name="Fairhead C."/>
            <person name="Giersberg M."/>
            <person name="Gierski P."/>
            <person name="Hahnel U."/>
            <person name="Hartmann A."/>
            <person name="Jankowska D."/>
            <person name="Jubin C."/>
            <person name="Jung P."/>
            <person name="Lafontaine I."/>
            <person name="Leh-Louis V."/>
            <person name="Lemaire M."/>
            <person name="Marcet-Houben M."/>
            <person name="Mascher M."/>
            <person name="Morel G."/>
            <person name="Richard G.-F."/>
            <person name="Riechen J."/>
            <person name="Sacerdot C."/>
            <person name="Sarkar A."/>
            <person name="Savel G."/>
            <person name="Schacherer J."/>
            <person name="Sherman D."/>
            <person name="Straub M.-L."/>
            <person name="Stein N."/>
            <person name="Thierry A."/>
            <person name="Trautwein-Schult A."/>
            <person name="Westhof E."/>
            <person name="Worch S."/>
            <person name="Dujon B."/>
            <person name="Souciet J.-L."/>
            <person name="Wincker P."/>
            <person name="Scholz U."/>
            <person name="Neuveglise N."/>
        </authorList>
    </citation>
    <scope>NUCLEOTIDE SEQUENCE</scope>
    <source>
        <strain evidence="18">LS3</strain>
    </source>
</reference>
<dbReference type="PhylomeDB" id="A0A060T2V8"/>
<evidence type="ECO:0000259" key="16">
    <source>
        <dbReference type="Pfam" id="PF10585"/>
    </source>
</evidence>
<feature type="binding site" evidence="12">
    <location>
        <position position="162"/>
    </location>
    <ligand>
        <name>Zn(2+)</name>
        <dbReference type="ChEBI" id="CHEBI:29105"/>
    </ligand>
</feature>
<dbReference type="InterPro" id="IPR035985">
    <property type="entry name" value="Ubiquitin-activating_enz"/>
</dbReference>
<keyword evidence="4 9" id="KW-0547">Nucleotide-binding</keyword>
<evidence type="ECO:0000313" key="18">
    <source>
        <dbReference type="EMBL" id="CDP33192.1"/>
    </source>
</evidence>
<feature type="region of interest" description="Disordered" evidence="14">
    <location>
        <begin position="532"/>
        <end position="568"/>
    </location>
</feature>
<dbReference type="EMBL" id="HG937691">
    <property type="protein sequence ID" value="CDP33192.1"/>
    <property type="molecule type" value="Genomic_DNA"/>
</dbReference>
<reference evidence="18" key="1">
    <citation type="submission" date="2014-02" db="EMBL/GenBank/DDBJ databases">
        <authorList>
            <person name="Genoscope - CEA"/>
        </authorList>
    </citation>
    <scope>NUCLEOTIDE SEQUENCE</scope>
    <source>
        <strain evidence="18">LS3</strain>
    </source>
</reference>
<dbReference type="PANTHER" id="PTHR10953">
    <property type="entry name" value="UBIQUITIN-ACTIVATING ENZYME E1"/>
    <property type="match status" value="1"/>
</dbReference>
<feature type="region of interest" description="Disordered" evidence="14">
    <location>
        <begin position="577"/>
        <end position="596"/>
    </location>
</feature>
<dbReference type="Gene3D" id="3.10.290.20">
    <property type="entry name" value="Ubiquitin-like 2 activating enzyme e1b. Chain: B, domain 3"/>
    <property type="match status" value="1"/>
</dbReference>
<dbReference type="InterPro" id="IPR045886">
    <property type="entry name" value="ThiF/MoeB/HesA"/>
</dbReference>
<evidence type="ECO:0000256" key="11">
    <source>
        <dbReference type="PIRSR" id="PIRSR039133-2"/>
    </source>
</evidence>
<dbReference type="PIRSF" id="PIRSF039133">
    <property type="entry name" value="SUMO_E1B"/>
    <property type="match status" value="1"/>
</dbReference>
<dbReference type="InterPro" id="IPR042449">
    <property type="entry name" value="Ub-E1_IAD_1"/>
</dbReference>
<dbReference type="InterPro" id="IPR023318">
    <property type="entry name" value="Ub_act_enz_dom_a_sf"/>
</dbReference>
<dbReference type="Pfam" id="PF14732">
    <property type="entry name" value="UAE_UbL"/>
    <property type="match status" value="1"/>
</dbReference>
<feature type="domain" description="Ubiquitin/SUMO-activating enzyme ubiquitin-like" evidence="17">
    <location>
        <begin position="436"/>
        <end position="512"/>
    </location>
</feature>
<feature type="binding site" evidence="11">
    <location>
        <begin position="60"/>
        <end position="63"/>
    </location>
    <ligand>
        <name>ATP</name>
        <dbReference type="ChEBI" id="CHEBI:30616"/>
    </ligand>
</feature>
<dbReference type="GO" id="GO:0016925">
    <property type="term" value="P:protein sumoylation"/>
    <property type="evidence" value="ECO:0007669"/>
    <property type="project" value="UniProtKB-UniRule"/>
</dbReference>
<feature type="compositionally biased region" description="Acidic residues" evidence="14">
    <location>
        <begin position="577"/>
        <end position="586"/>
    </location>
</feature>
<dbReference type="PROSITE" id="PS51257">
    <property type="entry name" value="PROKAR_LIPOPROTEIN"/>
    <property type="match status" value="1"/>
</dbReference>
<evidence type="ECO:0000256" key="8">
    <source>
        <dbReference type="ARBA" id="ARBA00073512"/>
    </source>
</evidence>
<feature type="binding site" evidence="11">
    <location>
        <position position="76"/>
    </location>
    <ligand>
        <name>ATP</name>
        <dbReference type="ChEBI" id="CHEBI:30616"/>
    </ligand>
</feature>
<evidence type="ECO:0000256" key="6">
    <source>
        <dbReference type="ARBA" id="ARBA00022833"/>
    </source>
</evidence>
<comment type="subunit">
    <text evidence="9">Heterodimer.</text>
</comment>
<comment type="similarity">
    <text evidence="2 9">Belongs to the ubiquitin-activating E1 family.</text>
</comment>
<sequence length="596" mass="66586">MARETNGVKTLGKGPYEKLKSCKVLLVGAGGIGCELLKNLVLVGIQEIHVVDLDTIDLSNLNRQFLFSREHIGRPKAVVAKETASKFNPSVHIVAHHSNIMADQFNIKWFRSFDIVYNALDNKDARRHVNNMCLASDVPLIESGTTGFDGYVQVIVGDKTECFDCLYKEAPKSYPVCTIRSTPSQPVHCVVWSKSFLFSQLFEPEEDSGDLQNGDDAETAEERETLVAQANELKDLRNRVREPTVDRDIIDKLFKRDIEQLLTMDSMWKERIPPIPLDHEGLKPKVDAVDAAKVIKEDQRVWTLAENVAVFKYALKALQARLKDSNEPIFFDKDDEDTLNFVAAATNIRSSIFSIEVKSKFDIKQIAGNIIPAIATTNAITAGVCVLQSLKVVANALDEARNVYLSHQPDKIFSVQKVRPPNPECPVSNVARATIEVDPSKATLRQFIDSLLKQLEYDEDFSILTDKLLYDADFDDNADRTFTDLNIGDGTFITVIDDDDDTHRVNLQVYVQAGTNETIKIVKIPSTIAKRPVTEDEEDIPTEGDGTKRKLEEGEASQPPGKRPKLDEVLEETIVISDDEEPENEGLDGVIILDDD</sequence>
<dbReference type="UniPathway" id="UPA00886"/>
<feature type="binding site" evidence="11">
    <location>
        <position position="52"/>
    </location>
    <ligand>
        <name>ATP</name>
        <dbReference type="ChEBI" id="CHEBI:30616"/>
    </ligand>
</feature>
<evidence type="ECO:0000256" key="2">
    <source>
        <dbReference type="ARBA" id="ARBA00005673"/>
    </source>
</evidence>
<accession>A0A060T2V8</accession>
<dbReference type="GO" id="GO:0005737">
    <property type="term" value="C:cytoplasm"/>
    <property type="evidence" value="ECO:0007669"/>
    <property type="project" value="TreeGrafter"/>
</dbReference>
<feature type="binding site" evidence="12">
    <location>
        <position position="425"/>
    </location>
    <ligand>
        <name>Zn(2+)</name>
        <dbReference type="ChEBI" id="CHEBI:29105"/>
    </ligand>
</feature>
<evidence type="ECO:0000256" key="4">
    <source>
        <dbReference type="ARBA" id="ARBA00022741"/>
    </source>
</evidence>
<comment type="pathway">
    <text evidence="1 9">Protein modification; protein sumoylation.</text>
</comment>
<feature type="active site" description="Glycyl thioester intermediate" evidence="10 13">
    <location>
        <position position="177"/>
    </location>
</feature>
<evidence type="ECO:0000256" key="7">
    <source>
        <dbReference type="ARBA" id="ARBA00022840"/>
    </source>
</evidence>
<evidence type="ECO:0000256" key="14">
    <source>
        <dbReference type="SAM" id="MobiDB-lite"/>
    </source>
</evidence>
<dbReference type="InterPro" id="IPR030661">
    <property type="entry name" value="Uba2"/>
</dbReference>
<keyword evidence="5 9" id="KW-0833">Ubl conjugation pathway</keyword>
<feature type="binding site" evidence="11">
    <location>
        <begin position="28"/>
        <end position="33"/>
    </location>
    <ligand>
        <name>ATP</name>
        <dbReference type="ChEBI" id="CHEBI:30616"/>
    </ligand>
</feature>
<feature type="binding site" evidence="11">
    <location>
        <begin position="121"/>
        <end position="126"/>
    </location>
    <ligand>
        <name>ATP</name>
        <dbReference type="ChEBI" id="CHEBI:30616"/>
    </ligand>
</feature>
<dbReference type="GO" id="GO:0046872">
    <property type="term" value="F:metal ion binding"/>
    <property type="evidence" value="ECO:0007669"/>
    <property type="project" value="UniProtKB-KW"/>
</dbReference>
<dbReference type="PANTHER" id="PTHR10953:SF5">
    <property type="entry name" value="SUMO-ACTIVATING ENZYME SUBUNIT 2"/>
    <property type="match status" value="1"/>
</dbReference>
<dbReference type="InterPro" id="IPR019572">
    <property type="entry name" value="UBA_E1_SCCH"/>
</dbReference>
<evidence type="ECO:0000256" key="10">
    <source>
        <dbReference type="PIRSR" id="PIRSR039133-1"/>
    </source>
</evidence>
<dbReference type="Pfam" id="PF00899">
    <property type="entry name" value="ThiF"/>
    <property type="match status" value="1"/>
</dbReference>
<evidence type="ECO:0000256" key="3">
    <source>
        <dbReference type="ARBA" id="ARBA00022723"/>
    </source>
</evidence>
<dbReference type="SUPFAM" id="SSF69572">
    <property type="entry name" value="Activating enzymes of the ubiquitin-like proteins"/>
    <property type="match status" value="1"/>
</dbReference>
<dbReference type="Gene3D" id="1.10.10.520">
    <property type="entry name" value="Ubiquitin activating enzymes (Uba3). Chain: B, domain 2"/>
    <property type="match status" value="1"/>
</dbReference>
<feature type="domain" description="Ubiquitin-activating enzyme SCCH" evidence="16">
    <location>
        <begin position="305"/>
        <end position="364"/>
    </location>
</feature>
<dbReference type="InterPro" id="IPR000594">
    <property type="entry name" value="ThiF_NAD_FAD-bd"/>
</dbReference>
<feature type="binding site" evidence="12">
    <location>
        <position position="165"/>
    </location>
    <ligand>
        <name>Zn(2+)</name>
        <dbReference type="ChEBI" id="CHEBI:29105"/>
    </ligand>
</feature>
<evidence type="ECO:0000256" key="9">
    <source>
        <dbReference type="PIRNR" id="PIRNR039133"/>
    </source>
</evidence>
<keyword evidence="3 9" id="KW-0479">Metal-binding</keyword>
<evidence type="ECO:0000259" key="15">
    <source>
        <dbReference type="Pfam" id="PF00899"/>
    </source>
</evidence>
<dbReference type="InterPro" id="IPR028077">
    <property type="entry name" value="UAE_UbL_dom"/>
</dbReference>
<proteinExistence type="inferred from homology"/>
<organism evidence="18">
    <name type="scientific">Blastobotrys adeninivorans</name>
    <name type="common">Yeast</name>
    <name type="synonym">Arxula adeninivorans</name>
    <dbReference type="NCBI Taxonomy" id="409370"/>
    <lineage>
        <taxon>Eukaryota</taxon>
        <taxon>Fungi</taxon>
        <taxon>Dikarya</taxon>
        <taxon>Ascomycota</taxon>
        <taxon>Saccharomycotina</taxon>
        <taxon>Dipodascomycetes</taxon>
        <taxon>Dipodascales</taxon>
        <taxon>Trichomonascaceae</taxon>
        <taxon>Blastobotrys</taxon>
    </lineage>
</organism>
<feature type="domain" description="THIF-type NAD/FAD binding fold" evidence="15">
    <location>
        <begin position="6"/>
        <end position="427"/>
    </location>
</feature>
<dbReference type="InterPro" id="IPR033127">
    <property type="entry name" value="UBQ-activ_enz_E1_Cys_AS"/>
</dbReference>
<dbReference type="AlphaFoldDB" id="A0A060T2V8"/>
<dbReference type="Pfam" id="PF10585">
    <property type="entry name" value="UBA_E1_SCCH"/>
    <property type="match status" value="1"/>
</dbReference>
<dbReference type="Gene3D" id="3.50.50.80">
    <property type="entry name" value="Ubiquitin-activating enzyme E1, inactive adenylation domain, subdomain 1"/>
    <property type="match status" value="1"/>
</dbReference>
<protein>
    <recommendedName>
        <fullName evidence="8 9">Ubiquitin-activating enzyme E1-like</fullName>
    </recommendedName>
</protein>
<dbReference type="FunFam" id="3.50.50.80:FF:000004">
    <property type="entry name" value="Ubiquitin-activating enzyme E1-like"/>
    <property type="match status" value="1"/>
</dbReference>